<dbReference type="Gene3D" id="3.30.420.10">
    <property type="entry name" value="Ribonuclease H-like superfamily/Ribonuclease H"/>
    <property type="match status" value="1"/>
</dbReference>
<sequence>MSIAIGVAQSDVIICQDSFTDVPRICLGPYNHRISIWRERGMRNNPNFVLERSQNRGYWVMVWVRVSADGRTDLYTVCPRKDLFPPSCLVGGCCCSNCLY</sequence>
<reference evidence="1 2" key="1">
    <citation type="journal article" date="2019" name="Sci. Rep.">
        <title>Orb-weaving spider Araneus ventricosus genome elucidates the spidroin gene catalogue.</title>
        <authorList>
            <person name="Kono N."/>
            <person name="Nakamura H."/>
            <person name="Ohtoshi R."/>
            <person name="Moran D.A.P."/>
            <person name="Shinohara A."/>
            <person name="Yoshida Y."/>
            <person name="Fujiwara M."/>
            <person name="Mori M."/>
            <person name="Tomita M."/>
            <person name="Arakawa K."/>
        </authorList>
    </citation>
    <scope>NUCLEOTIDE SEQUENCE [LARGE SCALE GENOMIC DNA]</scope>
</reference>
<dbReference type="EMBL" id="BGPR01082152">
    <property type="protein sequence ID" value="GBL85987.1"/>
    <property type="molecule type" value="Genomic_DNA"/>
</dbReference>
<accession>A0A4Y2B2C0</accession>
<dbReference type="GO" id="GO:0003676">
    <property type="term" value="F:nucleic acid binding"/>
    <property type="evidence" value="ECO:0007669"/>
    <property type="project" value="InterPro"/>
</dbReference>
<organism evidence="1 2">
    <name type="scientific">Araneus ventricosus</name>
    <name type="common">Orbweaver spider</name>
    <name type="synonym">Epeira ventricosa</name>
    <dbReference type="NCBI Taxonomy" id="182803"/>
    <lineage>
        <taxon>Eukaryota</taxon>
        <taxon>Metazoa</taxon>
        <taxon>Ecdysozoa</taxon>
        <taxon>Arthropoda</taxon>
        <taxon>Chelicerata</taxon>
        <taxon>Arachnida</taxon>
        <taxon>Araneae</taxon>
        <taxon>Araneomorphae</taxon>
        <taxon>Entelegynae</taxon>
        <taxon>Araneoidea</taxon>
        <taxon>Araneidae</taxon>
        <taxon>Araneus</taxon>
    </lineage>
</organism>
<evidence type="ECO:0000313" key="1">
    <source>
        <dbReference type="EMBL" id="GBL85987.1"/>
    </source>
</evidence>
<dbReference type="Proteomes" id="UP000499080">
    <property type="component" value="Unassembled WGS sequence"/>
</dbReference>
<comment type="caution">
    <text evidence="1">The sequence shown here is derived from an EMBL/GenBank/DDBJ whole genome shotgun (WGS) entry which is preliminary data.</text>
</comment>
<name>A0A4Y2B2C0_ARAVE</name>
<gene>
    <name evidence="1" type="ORF">AVEN_196911_1</name>
</gene>
<keyword evidence="2" id="KW-1185">Reference proteome</keyword>
<proteinExistence type="predicted"/>
<evidence type="ECO:0000313" key="2">
    <source>
        <dbReference type="Proteomes" id="UP000499080"/>
    </source>
</evidence>
<dbReference type="AlphaFoldDB" id="A0A4Y2B2C0"/>
<protein>
    <submittedName>
        <fullName evidence="1">Uncharacterized protein</fullName>
    </submittedName>
</protein>
<dbReference type="InterPro" id="IPR036397">
    <property type="entry name" value="RNaseH_sf"/>
</dbReference>